<comment type="similarity">
    <text evidence="1">Belongs to the LysR transcriptional regulatory family.</text>
</comment>
<keyword evidence="4" id="KW-0804">Transcription</keyword>
<dbReference type="InterPro" id="IPR058163">
    <property type="entry name" value="LysR-type_TF_proteobact-type"/>
</dbReference>
<evidence type="ECO:0000256" key="2">
    <source>
        <dbReference type="ARBA" id="ARBA00023015"/>
    </source>
</evidence>
<evidence type="ECO:0000313" key="7">
    <source>
        <dbReference type="Proteomes" id="UP000580654"/>
    </source>
</evidence>
<dbReference type="RefSeq" id="WP_184521929.1">
    <property type="nucleotide sequence ID" value="NZ_JACIJD010000048.1"/>
</dbReference>
<dbReference type="InterPro" id="IPR036388">
    <property type="entry name" value="WH-like_DNA-bd_sf"/>
</dbReference>
<gene>
    <name evidence="6" type="ORF">FHS87_004574</name>
</gene>
<dbReference type="FunFam" id="1.10.10.10:FF:000001">
    <property type="entry name" value="LysR family transcriptional regulator"/>
    <property type="match status" value="1"/>
</dbReference>
<dbReference type="Pfam" id="PF00126">
    <property type="entry name" value="HTH_1"/>
    <property type="match status" value="1"/>
</dbReference>
<keyword evidence="3 6" id="KW-0238">DNA-binding</keyword>
<dbReference type="InterPro" id="IPR000847">
    <property type="entry name" value="LysR_HTH_N"/>
</dbReference>
<dbReference type="PANTHER" id="PTHR30537">
    <property type="entry name" value="HTH-TYPE TRANSCRIPTIONAL REGULATOR"/>
    <property type="match status" value="1"/>
</dbReference>
<dbReference type="CDD" id="cd08422">
    <property type="entry name" value="PBP2_CrgA_like"/>
    <property type="match status" value="1"/>
</dbReference>
<dbReference type="PANTHER" id="PTHR30537:SF5">
    <property type="entry name" value="HTH-TYPE TRANSCRIPTIONAL ACTIVATOR TTDR-RELATED"/>
    <property type="match status" value="1"/>
</dbReference>
<proteinExistence type="inferred from homology"/>
<organism evidence="6 7">
    <name type="scientific">Muricoccus pecuniae</name>
    <dbReference type="NCBI Taxonomy" id="693023"/>
    <lineage>
        <taxon>Bacteria</taxon>
        <taxon>Pseudomonadati</taxon>
        <taxon>Pseudomonadota</taxon>
        <taxon>Alphaproteobacteria</taxon>
        <taxon>Acetobacterales</taxon>
        <taxon>Roseomonadaceae</taxon>
        <taxon>Muricoccus</taxon>
    </lineage>
</organism>
<evidence type="ECO:0000313" key="6">
    <source>
        <dbReference type="EMBL" id="MBB5696503.1"/>
    </source>
</evidence>
<dbReference type="SUPFAM" id="SSF46785">
    <property type="entry name" value="Winged helix' DNA-binding domain"/>
    <property type="match status" value="1"/>
</dbReference>
<keyword evidence="7" id="KW-1185">Reference proteome</keyword>
<dbReference type="Gene3D" id="3.40.190.290">
    <property type="match status" value="1"/>
</dbReference>
<comment type="caution">
    <text evidence="6">The sequence shown here is derived from an EMBL/GenBank/DDBJ whole genome shotgun (WGS) entry which is preliminary data.</text>
</comment>
<keyword evidence="2" id="KW-0805">Transcription regulation</keyword>
<evidence type="ECO:0000259" key="5">
    <source>
        <dbReference type="PROSITE" id="PS50931"/>
    </source>
</evidence>
<dbReference type="PROSITE" id="PS50931">
    <property type="entry name" value="HTH_LYSR"/>
    <property type="match status" value="1"/>
</dbReference>
<dbReference type="InterPro" id="IPR005119">
    <property type="entry name" value="LysR_subst-bd"/>
</dbReference>
<dbReference type="AlphaFoldDB" id="A0A840YMX4"/>
<dbReference type="GO" id="GO:0003700">
    <property type="term" value="F:DNA-binding transcription factor activity"/>
    <property type="evidence" value="ECO:0007669"/>
    <property type="project" value="InterPro"/>
</dbReference>
<dbReference type="Pfam" id="PF03466">
    <property type="entry name" value="LysR_substrate"/>
    <property type="match status" value="1"/>
</dbReference>
<feature type="domain" description="HTH lysR-type" evidence="5">
    <location>
        <begin position="1"/>
        <end position="58"/>
    </location>
</feature>
<dbReference type="EMBL" id="JACIJD010000048">
    <property type="protein sequence ID" value="MBB5696503.1"/>
    <property type="molecule type" value="Genomic_DNA"/>
</dbReference>
<evidence type="ECO:0000256" key="3">
    <source>
        <dbReference type="ARBA" id="ARBA00023125"/>
    </source>
</evidence>
<dbReference type="Gene3D" id="1.10.10.10">
    <property type="entry name" value="Winged helix-like DNA-binding domain superfamily/Winged helix DNA-binding domain"/>
    <property type="match status" value="1"/>
</dbReference>
<name>A0A840YMX4_9PROT</name>
<dbReference type="InterPro" id="IPR036390">
    <property type="entry name" value="WH_DNA-bd_sf"/>
</dbReference>
<dbReference type="Proteomes" id="UP000580654">
    <property type="component" value="Unassembled WGS sequence"/>
</dbReference>
<accession>A0A840YMX4</accession>
<evidence type="ECO:0000256" key="4">
    <source>
        <dbReference type="ARBA" id="ARBA00023163"/>
    </source>
</evidence>
<reference evidence="6 7" key="1">
    <citation type="submission" date="2020-08" db="EMBL/GenBank/DDBJ databases">
        <title>Genomic Encyclopedia of Type Strains, Phase IV (KMG-IV): sequencing the most valuable type-strain genomes for metagenomic binning, comparative biology and taxonomic classification.</title>
        <authorList>
            <person name="Goeker M."/>
        </authorList>
    </citation>
    <scope>NUCLEOTIDE SEQUENCE [LARGE SCALE GENOMIC DNA]</scope>
    <source>
        <strain evidence="6 7">DSM 25622</strain>
    </source>
</reference>
<evidence type="ECO:0000256" key="1">
    <source>
        <dbReference type="ARBA" id="ARBA00009437"/>
    </source>
</evidence>
<dbReference type="SUPFAM" id="SSF53850">
    <property type="entry name" value="Periplasmic binding protein-like II"/>
    <property type="match status" value="1"/>
</dbReference>
<sequence length="297" mass="31912">MDLLALADFNLVARHEGFGRAARAAGRPKATLSRRVSELEGSLGLRLFERGARTLKLTQEGRALYERTGRLLAELDEAAVAMASGVDRPRGRLRVSAPLLFSQTAMGRLAAEFALKFPEVRLDVTTEDRTVDMVEEGYDLVIRVNPDPDESLVGRVFLNDRLVVVAPPALALPSDGSPVPAVLRGSGGPTGPWTVRTPTGTSRIAVDPVLRLSSLLMVRNAVRAGVGAARLPVSLVSHDLAARRLVLWGDAEGPDIALWTLYPSRRLLSARVSAFLEHLKGAFPKGTPDELAAYIGG</sequence>
<protein>
    <submittedName>
        <fullName evidence="6">DNA-binding transcriptional LysR family regulator</fullName>
    </submittedName>
</protein>
<dbReference type="GO" id="GO:0003677">
    <property type="term" value="F:DNA binding"/>
    <property type="evidence" value="ECO:0007669"/>
    <property type="project" value="UniProtKB-KW"/>
</dbReference>